<sequence length="72" mass="8330">MNDKVNQPKHYQFGKFNAHTIIETVAKTYTSTAVFYHVGNALKYLLRAPRKNGLEDLKKAKKSIEFAINCWK</sequence>
<dbReference type="OrthoDB" id="1684418at2"/>
<accession>A0A4Y7VL49</accession>
<proteinExistence type="predicted"/>
<comment type="caution">
    <text evidence="1">The sequence shown here is derived from an EMBL/GenBank/DDBJ whole genome shotgun (WGS) entry which is preliminary data.</text>
</comment>
<name>A0A4Y7VL49_STAEP</name>
<protein>
    <submittedName>
        <fullName evidence="1">DUF3310 domain-containing protein</fullName>
    </submittedName>
</protein>
<dbReference type="AlphaFoldDB" id="A0A4Y7VL49"/>
<dbReference type="Pfam" id="PF11753">
    <property type="entry name" value="DUF3310"/>
    <property type="match status" value="1"/>
</dbReference>
<gene>
    <name evidence="1" type="ORF">H3963_05635</name>
</gene>
<dbReference type="InterPro" id="IPR021739">
    <property type="entry name" value="SaV-like"/>
</dbReference>
<dbReference type="EMBL" id="JACGQI010000007">
    <property type="protein sequence ID" value="MBF2229912.1"/>
    <property type="molecule type" value="Genomic_DNA"/>
</dbReference>
<dbReference type="RefSeq" id="WP_002484612.1">
    <property type="nucleotide sequence ID" value="NZ_CAJUUW010000042.1"/>
</dbReference>
<reference evidence="1" key="1">
    <citation type="submission" date="2020-08" db="EMBL/GenBank/DDBJ databases">
        <title>Changes in the skin microbiome associated with squamous cell carcinoma in transplant recipients.</title>
        <authorList>
            <person name="Zaugg J."/>
            <person name="Krueger A."/>
            <person name="Lachner N."/>
        </authorList>
    </citation>
    <scope>NUCLEOTIDE SEQUENCE</scope>
    <source>
        <strain evidence="1">R5988</strain>
    </source>
</reference>
<evidence type="ECO:0000313" key="1">
    <source>
        <dbReference type="EMBL" id="MBF2229912.1"/>
    </source>
</evidence>
<organism evidence="1 2">
    <name type="scientific">Staphylococcus epidermidis</name>
    <dbReference type="NCBI Taxonomy" id="1282"/>
    <lineage>
        <taxon>Bacteria</taxon>
        <taxon>Bacillati</taxon>
        <taxon>Bacillota</taxon>
        <taxon>Bacilli</taxon>
        <taxon>Bacillales</taxon>
        <taxon>Staphylococcaceae</taxon>
        <taxon>Staphylococcus</taxon>
    </lineage>
</organism>
<dbReference type="Proteomes" id="UP000648077">
    <property type="component" value="Unassembled WGS sequence"/>
</dbReference>
<evidence type="ECO:0000313" key="2">
    <source>
        <dbReference type="Proteomes" id="UP000648077"/>
    </source>
</evidence>